<evidence type="ECO:0000256" key="3">
    <source>
        <dbReference type="SAM" id="MobiDB-lite"/>
    </source>
</evidence>
<gene>
    <name evidence="5" type="ORF">BSL78_04535</name>
</gene>
<feature type="region of interest" description="Disordered" evidence="3">
    <location>
        <begin position="102"/>
        <end position="166"/>
    </location>
</feature>
<feature type="compositionally biased region" description="Polar residues" evidence="3">
    <location>
        <begin position="150"/>
        <end position="166"/>
    </location>
</feature>
<proteinExistence type="predicted"/>
<keyword evidence="5" id="KW-0808">Transferase</keyword>
<feature type="compositionally biased region" description="Polar residues" evidence="3">
    <location>
        <begin position="102"/>
        <end position="124"/>
    </location>
</feature>
<dbReference type="PROSITE" id="PS00108">
    <property type="entry name" value="PROTEIN_KINASE_ST"/>
    <property type="match status" value="1"/>
</dbReference>
<dbReference type="STRING" id="307972.A0A2G8LEB9"/>
<dbReference type="InterPro" id="IPR008271">
    <property type="entry name" value="Ser/Thr_kinase_AS"/>
</dbReference>
<feature type="region of interest" description="Disordered" evidence="3">
    <location>
        <begin position="203"/>
        <end position="249"/>
    </location>
</feature>
<comment type="caution">
    <text evidence="5">The sequence shown here is derived from an EMBL/GenBank/DDBJ whole genome shotgun (WGS) entry which is preliminary data.</text>
</comment>
<dbReference type="SUPFAM" id="SSF56112">
    <property type="entry name" value="Protein kinase-like (PK-like)"/>
    <property type="match status" value="1"/>
</dbReference>
<protein>
    <recommendedName>
        <fullName evidence="2">Serine/threonine-protein kinase 40</fullName>
    </recommendedName>
</protein>
<dbReference type="SMART" id="SM00220">
    <property type="entry name" value="S_TKc"/>
    <property type="match status" value="1"/>
</dbReference>
<dbReference type="InterPro" id="IPR000719">
    <property type="entry name" value="Prot_kinase_dom"/>
</dbReference>
<evidence type="ECO:0000256" key="2">
    <source>
        <dbReference type="ARBA" id="ARBA00016813"/>
    </source>
</evidence>
<reference evidence="5 6" key="1">
    <citation type="journal article" date="2017" name="PLoS Biol.">
        <title>The sea cucumber genome provides insights into morphological evolution and visceral regeneration.</title>
        <authorList>
            <person name="Zhang X."/>
            <person name="Sun L."/>
            <person name="Yuan J."/>
            <person name="Sun Y."/>
            <person name="Gao Y."/>
            <person name="Zhang L."/>
            <person name="Li S."/>
            <person name="Dai H."/>
            <person name="Hamel J.F."/>
            <person name="Liu C."/>
            <person name="Yu Y."/>
            <person name="Liu S."/>
            <person name="Lin W."/>
            <person name="Guo K."/>
            <person name="Jin S."/>
            <person name="Xu P."/>
            <person name="Storey K.B."/>
            <person name="Huan P."/>
            <person name="Zhang T."/>
            <person name="Zhou Y."/>
            <person name="Zhang J."/>
            <person name="Lin C."/>
            <person name="Li X."/>
            <person name="Xing L."/>
            <person name="Huo D."/>
            <person name="Sun M."/>
            <person name="Wang L."/>
            <person name="Mercier A."/>
            <person name="Li F."/>
            <person name="Yang H."/>
            <person name="Xiang J."/>
        </authorList>
    </citation>
    <scope>NUCLEOTIDE SEQUENCE [LARGE SCALE GENOMIC DNA]</scope>
    <source>
        <strain evidence="5">Shaxun</strain>
        <tissue evidence="5">Muscle</tissue>
    </source>
</reference>
<dbReference type="GO" id="GO:0005524">
    <property type="term" value="F:ATP binding"/>
    <property type="evidence" value="ECO:0007669"/>
    <property type="project" value="InterPro"/>
</dbReference>
<dbReference type="GO" id="GO:0004672">
    <property type="term" value="F:protein kinase activity"/>
    <property type="evidence" value="ECO:0007669"/>
    <property type="project" value="InterPro"/>
</dbReference>
<dbReference type="PANTHER" id="PTHR22961">
    <property type="entry name" value="SER/THR PROTEIN KINASE-TRB"/>
    <property type="match status" value="1"/>
</dbReference>
<evidence type="ECO:0000313" key="5">
    <source>
        <dbReference type="EMBL" id="PIK58565.1"/>
    </source>
</evidence>
<organism evidence="5 6">
    <name type="scientific">Stichopus japonicus</name>
    <name type="common">Sea cucumber</name>
    <dbReference type="NCBI Taxonomy" id="307972"/>
    <lineage>
        <taxon>Eukaryota</taxon>
        <taxon>Metazoa</taxon>
        <taxon>Echinodermata</taxon>
        <taxon>Eleutherozoa</taxon>
        <taxon>Echinozoa</taxon>
        <taxon>Holothuroidea</taxon>
        <taxon>Aspidochirotacea</taxon>
        <taxon>Aspidochirotida</taxon>
        <taxon>Stichopodidae</taxon>
        <taxon>Apostichopus</taxon>
    </lineage>
</organism>
<feature type="compositionally biased region" description="Polar residues" evidence="3">
    <location>
        <begin position="22"/>
        <end position="71"/>
    </location>
</feature>
<feature type="compositionally biased region" description="Polar residues" evidence="3">
    <location>
        <begin position="1"/>
        <end position="10"/>
    </location>
</feature>
<sequence length="577" mass="63491">MKRSHPSSGSDPMVQRQRPPAVQSSSSPRQGGTHPESSSSPTTQLEPSTQITRINRSHLPSSAFSNHADSNQGAYSELASLPDLFESIPYLVPQTSPLAQNVPSVQVQQTVRHTGRSQQSNQRTGYPASNPQRSASRSRPRPVPYPSVAGYSQSQQSFPGLADSHSTTGRVRVFNESEQPLRSPTLVSIPDVAIFDAAFEGRETEGDSSDLDSPPGYRVEPLSNEISSDRSQPPDNNRDGVSSSTELVLPKSCRPHTLRRGISKTSAVLRRAGPFLIGPRLGASPVRSIVQCLARKEGTDNFYTLKDKACAIKPERSSNPSNSSGGVITKRLCLVLDCLVSHDFATQKSELINLQHHVIKEKKLCEKEAVVIFRDVVKVVQSLHQKNIVHRDLKLGNMVLDKSTRKITLTNFCLGKHLISSCDLLKDQRGSPAYISPDVLSGKPYLGKPSDMWALGVVLFTMLYGQFPFYDSAPQELFRKIKAAEFSIPKRVSDTTISIIQNLLVLDPHNRKTASEVSEILDNTLAVWRSLALQGEQLQVVPDIDDQEDTEPPPAKKKCTKVLSPGLFLPEWELKVD</sequence>
<evidence type="ECO:0000313" key="6">
    <source>
        <dbReference type="Proteomes" id="UP000230750"/>
    </source>
</evidence>
<dbReference type="Proteomes" id="UP000230750">
    <property type="component" value="Unassembled WGS sequence"/>
</dbReference>
<feature type="domain" description="Protein kinase" evidence="4">
    <location>
        <begin position="275"/>
        <end position="525"/>
    </location>
</feature>
<dbReference type="EMBL" id="MRZV01000109">
    <property type="protein sequence ID" value="PIK58565.1"/>
    <property type="molecule type" value="Genomic_DNA"/>
</dbReference>
<dbReference type="PROSITE" id="PS50011">
    <property type="entry name" value="PROTEIN_KINASE_DOM"/>
    <property type="match status" value="1"/>
</dbReference>
<name>A0A2G8LEB9_STIJA</name>
<dbReference type="PANTHER" id="PTHR22961:SF16">
    <property type="entry name" value="SERINE_THREONINE-PROTEIN KINASE 40"/>
    <property type="match status" value="1"/>
</dbReference>
<accession>A0A2G8LEB9</accession>
<feature type="compositionally biased region" description="Low complexity" evidence="3">
    <location>
        <begin position="127"/>
        <end position="137"/>
    </location>
</feature>
<dbReference type="InterPro" id="IPR024104">
    <property type="entry name" value="Tribbles/Ser_Thr_kinase_40"/>
</dbReference>
<keyword evidence="5" id="KW-0418">Kinase</keyword>
<dbReference type="Gene3D" id="1.10.510.10">
    <property type="entry name" value="Transferase(Phosphotransferase) domain 1"/>
    <property type="match status" value="1"/>
</dbReference>
<comment type="function">
    <text evidence="1">May be a negative regulator of NF-kappa-B and p53-mediated gene transcription.</text>
</comment>
<dbReference type="AlphaFoldDB" id="A0A2G8LEB9"/>
<evidence type="ECO:0000259" key="4">
    <source>
        <dbReference type="PROSITE" id="PS50011"/>
    </source>
</evidence>
<dbReference type="Pfam" id="PF00069">
    <property type="entry name" value="Pkinase"/>
    <property type="match status" value="1"/>
</dbReference>
<feature type="region of interest" description="Disordered" evidence="3">
    <location>
        <begin position="1"/>
        <end position="71"/>
    </location>
</feature>
<keyword evidence="6" id="KW-1185">Reference proteome</keyword>
<dbReference type="InterPro" id="IPR011009">
    <property type="entry name" value="Kinase-like_dom_sf"/>
</dbReference>
<evidence type="ECO:0000256" key="1">
    <source>
        <dbReference type="ARBA" id="ARBA00003412"/>
    </source>
</evidence>
<dbReference type="OrthoDB" id="410920at2759"/>
<feature type="compositionally biased region" description="Polar residues" evidence="3">
    <location>
        <begin position="224"/>
        <end position="246"/>
    </location>
</feature>